<evidence type="ECO:0000259" key="1">
    <source>
        <dbReference type="Pfam" id="PF00483"/>
    </source>
</evidence>
<gene>
    <name evidence="3" type="ORF">DesyoDRAFT_0891</name>
</gene>
<dbReference type="InterPro" id="IPR011051">
    <property type="entry name" value="RmlC_Cupin_sf"/>
</dbReference>
<dbReference type="InterPro" id="IPR005835">
    <property type="entry name" value="NTP_transferase_dom"/>
</dbReference>
<dbReference type="PANTHER" id="PTHR46390">
    <property type="entry name" value="MANNOSE-1-PHOSPHATE GUANYLYLTRANSFERASE"/>
    <property type="match status" value="1"/>
</dbReference>
<reference evidence="3 4" key="1">
    <citation type="submission" date="2011-11" db="EMBL/GenBank/DDBJ databases">
        <title>The Noncontiguous Finished genome of Desulfosporosinus youngiae DSM 17734.</title>
        <authorList>
            <consortium name="US DOE Joint Genome Institute (JGI-PGF)"/>
            <person name="Lucas S."/>
            <person name="Han J."/>
            <person name="Lapidus A."/>
            <person name="Cheng J.-F."/>
            <person name="Goodwin L."/>
            <person name="Pitluck S."/>
            <person name="Peters L."/>
            <person name="Ovchinnikova G."/>
            <person name="Lu M."/>
            <person name="Land M.L."/>
            <person name="Hauser L."/>
            <person name="Pester M."/>
            <person name="Spring S."/>
            <person name="Ollivier B."/>
            <person name="Rattei T."/>
            <person name="Klenk H.-P."/>
            <person name="Wagner M."/>
            <person name="Loy A."/>
            <person name="Woyke T.J."/>
        </authorList>
    </citation>
    <scope>NUCLEOTIDE SEQUENCE [LARGE SCALE GENOMIC DNA]</scope>
    <source>
        <strain evidence="3 4">DSM 17734</strain>
    </source>
</reference>
<sequence length="462" mass="52059">MKLILLSGGSGKRLWPLSNNFRSKQFLKLLKNDHGGRESMIQRVWGQLKVRDLAKSTIISTNKSQVNIIQSQLGESVEMIVEPERRDTYPAIALAAAYLASVKQVGLNEVVVVVPVDSYVNSRFFDLVKELEDALTATEANLALVGVMPTYPSERHGYIVPESNQEHRLVKVGSFREKPTREQALKLIAEGALWNCGVFAFKLGYVISKLEKHNLPVDYKSLKDEYSALPKISFDYEVVEKARKVIALRYEGEWKDIGTWKTLSDEISAPVIGNGVLSGDCEGTHLINELGIPIIVLGLSNTIVAASPDGILVSDKETSPKVKDLLKETIQRPMFEERRWGWYRVLDYVKYENGQEVLTKRIGITAGKNLSYQVHYKRSEIWSITNGEGELALDDAIFRVKPGDVFRIPIGVRHGIWASTDLEFIEVQSGRQLIEEDITRIYMTWEEVKGHCKGRLNLDAIN</sequence>
<accession>H5XSG3</accession>
<dbReference type="PANTHER" id="PTHR46390:SF1">
    <property type="entry name" value="MANNOSE-1-PHOSPHATE GUANYLYLTRANSFERASE"/>
    <property type="match status" value="1"/>
</dbReference>
<organism evidence="3 4">
    <name type="scientific">Desulfosporosinus youngiae DSM 17734</name>
    <dbReference type="NCBI Taxonomy" id="768710"/>
    <lineage>
        <taxon>Bacteria</taxon>
        <taxon>Bacillati</taxon>
        <taxon>Bacillota</taxon>
        <taxon>Clostridia</taxon>
        <taxon>Eubacteriales</taxon>
        <taxon>Desulfitobacteriaceae</taxon>
        <taxon>Desulfosporosinus</taxon>
    </lineage>
</organism>
<dbReference type="InterPro" id="IPR029044">
    <property type="entry name" value="Nucleotide-diphossugar_trans"/>
</dbReference>
<dbReference type="Gene3D" id="3.90.550.10">
    <property type="entry name" value="Spore Coat Polysaccharide Biosynthesis Protein SpsA, Chain A"/>
    <property type="match status" value="1"/>
</dbReference>
<feature type="domain" description="Nucleotidyl transferase" evidence="1">
    <location>
        <begin position="4"/>
        <end position="265"/>
    </location>
</feature>
<keyword evidence="4" id="KW-1185">Reference proteome</keyword>
<dbReference type="GO" id="GO:0004475">
    <property type="term" value="F:mannose-1-phosphate guanylyltransferase (GTP) activity"/>
    <property type="evidence" value="ECO:0007669"/>
    <property type="project" value="TreeGrafter"/>
</dbReference>
<proteinExistence type="predicted"/>
<dbReference type="SUPFAM" id="SSF53448">
    <property type="entry name" value="Nucleotide-diphospho-sugar transferases"/>
    <property type="match status" value="1"/>
</dbReference>
<dbReference type="CDD" id="cd02213">
    <property type="entry name" value="cupin_PMI_typeII_C"/>
    <property type="match status" value="1"/>
</dbReference>
<dbReference type="AlphaFoldDB" id="H5XSG3"/>
<dbReference type="HOGENOM" id="CLU_035527_1_0_9"/>
<dbReference type="eggNOG" id="COG0836">
    <property type="taxonomic scope" value="Bacteria"/>
</dbReference>
<dbReference type="eggNOG" id="COG0662">
    <property type="taxonomic scope" value="Bacteria"/>
</dbReference>
<feature type="domain" description="Mannose-6-phosphate isomerase type II C-terminal" evidence="2">
    <location>
        <begin position="338"/>
        <end position="441"/>
    </location>
</feature>
<keyword evidence="3" id="KW-0808">Transferase</keyword>
<name>H5XSG3_9FIRM</name>
<dbReference type="SUPFAM" id="SSF51182">
    <property type="entry name" value="RmlC-like cupins"/>
    <property type="match status" value="1"/>
</dbReference>
<dbReference type="InterPro" id="IPR014710">
    <property type="entry name" value="RmlC-like_jellyroll"/>
</dbReference>
<evidence type="ECO:0000313" key="3">
    <source>
        <dbReference type="EMBL" id="EHQ88063.1"/>
    </source>
</evidence>
<evidence type="ECO:0000259" key="2">
    <source>
        <dbReference type="Pfam" id="PF01050"/>
    </source>
</evidence>
<dbReference type="GO" id="GO:0009298">
    <property type="term" value="P:GDP-mannose biosynthetic process"/>
    <property type="evidence" value="ECO:0007669"/>
    <property type="project" value="TreeGrafter"/>
</dbReference>
<dbReference type="Pfam" id="PF00483">
    <property type="entry name" value="NTP_transferase"/>
    <property type="match status" value="1"/>
</dbReference>
<dbReference type="GO" id="GO:0005976">
    <property type="term" value="P:polysaccharide metabolic process"/>
    <property type="evidence" value="ECO:0007669"/>
    <property type="project" value="InterPro"/>
</dbReference>
<dbReference type="EMBL" id="CM001441">
    <property type="protein sequence ID" value="EHQ88063.1"/>
    <property type="molecule type" value="Genomic_DNA"/>
</dbReference>
<keyword evidence="3" id="KW-0548">Nucleotidyltransferase</keyword>
<protein>
    <submittedName>
        <fullName evidence="3">Mannose-1-phosphate guanylyltransferase</fullName>
    </submittedName>
</protein>
<dbReference type="RefSeq" id="WP_007779887.1">
    <property type="nucleotide sequence ID" value="NZ_CM001441.1"/>
</dbReference>
<dbReference type="InterPro" id="IPR001538">
    <property type="entry name" value="Man6P_isomerase-2_C"/>
</dbReference>
<dbReference type="OrthoDB" id="9806359at2"/>
<evidence type="ECO:0000313" key="4">
    <source>
        <dbReference type="Proteomes" id="UP000005104"/>
    </source>
</evidence>
<dbReference type="InterPro" id="IPR051161">
    <property type="entry name" value="Mannose-6P_isomerase_type2"/>
</dbReference>
<dbReference type="Gene3D" id="2.60.120.10">
    <property type="entry name" value="Jelly Rolls"/>
    <property type="match status" value="1"/>
</dbReference>
<dbReference type="Pfam" id="PF01050">
    <property type="entry name" value="MannoseP_isomer"/>
    <property type="match status" value="1"/>
</dbReference>
<dbReference type="STRING" id="768710.DesyoDRAFT_0891"/>
<dbReference type="Proteomes" id="UP000005104">
    <property type="component" value="Chromosome"/>
</dbReference>